<dbReference type="PROSITE" id="PS00344">
    <property type="entry name" value="GATA_ZN_FINGER_1"/>
    <property type="match status" value="1"/>
</dbReference>
<dbReference type="InterPro" id="IPR039355">
    <property type="entry name" value="Transcription_factor_GATA"/>
</dbReference>
<dbReference type="Gene3D" id="3.30.50.10">
    <property type="entry name" value="Erythroid Transcription Factor GATA-1, subunit A"/>
    <property type="match status" value="1"/>
</dbReference>
<feature type="region of interest" description="Disordered" evidence="7">
    <location>
        <begin position="537"/>
        <end position="579"/>
    </location>
</feature>
<comment type="caution">
    <text evidence="9">The sequence shown here is derived from an EMBL/GenBank/DDBJ whole genome shotgun (WGS) entry which is preliminary data.</text>
</comment>
<organism evidence="9 10">
    <name type="scientific">Smittium culicis</name>
    <dbReference type="NCBI Taxonomy" id="133412"/>
    <lineage>
        <taxon>Eukaryota</taxon>
        <taxon>Fungi</taxon>
        <taxon>Fungi incertae sedis</taxon>
        <taxon>Zoopagomycota</taxon>
        <taxon>Kickxellomycotina</taxon>
        <taxon>Harpellomycetes</taxon>
        <taxon>Harpellales</taxon>
        <taxon>Legeriomycetaceae</taxon>
        <taxon>Smittium</taxon>
    </lineage>
</organism>
<feature type="compositionally biased region" description="Basic residues" evidence="7">
    <location>
        <begin position="701"/>
        <end position="714"/>
    </location>
</feature>
<dbReference type="GO" id="GO:0045944">
    <property type="term" value="P:positive regulation of transcription by RNA polymerase II"/>
    <property type="evidence" value="ECO:0007669"/>
    <property type="project" value="TreeGrafter"/>
</dbReference>
<dbReference type="GO" id="GO:0000978">
    <property type="term" value="F:RNA polymerase II cis-regulatory region sequence-specific DNA binding"/>
    <property type="evidence" value="ECO:0007669"/>
    <property type="project" value="TreeGrafter"/>
</dbReference>
<dbReference type="CDD" id="cd00202">
    <property type="entry name" value="ZnF_GATA"/>
    <property type="match status" value="1"/>
</dbReference>
<reference evidence="10" key="1">
    <citation type="submission" date="2017-01" db="EMBL/GenBank/DDBJ databases">
        <authorList>
            <person name="Wang Y."/>
            <person name="White M."/>
            <person name="Kvist S."/>
            <person name="Moncalvo J.-M."/>
        </authorList>
    </citation>
    <scope>NUCLEOTIDE SEQUENCE [LARGE SCALE GENOMIC DNA]</scope>
    <source>
        <strain evidence="10">ID-206-W2</strain>
    </source>
</reference>
<protein>
    <submittedName>
        <fullName evidence="9">Nitrogen regulatory protein NUT1</fullName>
    </submittedName>
</protein>
<dbReference type="GO" id="GO:0005634">
    <property type="term" value="C:nucleus"/>
    <property type="evidence" value="ECO:0007669"/>
    <property type="project" value="UniProtKB-SubCell"/>
</dbReference>
<evidence type="ECO:0000256" key="2">
    <source>
        <dbReference type="ARBA" id="ARBA00022723"/>
    </source>
</evidence>
<dbReference type="FunFam" id="3.30.50.10:FF:000007">
    <property type="entry name" value="Nitrogen regulatory AreA, N-terminal"/>
    <property type="match status" value="1"/>
</dbReference>
<dbReference type="SUPFAM" id="SSF57716">
    <property type="entry name" value="Glucocorticoid receptor-like (DNA-binding domain)"/>
    <property type="match status" value="1"/>
</dbReference>
<dbReference type="InterPro" id="IPR000679">
    <property type="entry name" value="Znf_GATA"/>
</dbReference>
<dbReference type="PANTHER" id="PTHR10071">
    <property type="entry name" value="TRANSCRIPTION FACTOR GATA FAMILY MEMBER"/>
    <property type="match status" value="1"/>
</dbReference>
<sequence length="766" mass="84231">MWLLLTKAFLDDSDYEKDLSCNPISNLNESDRIYKLIFKSPSFFPNRNRVRNLLWRLSVIPLNNSSKARSQFYTSFIKNQSKPILESHLKNSLISHFGDLSKKFNDSIIVSKNSSIPSQNKSYFASPSTSQLNKRPSLHISKDSLTNLKDSLQFPSNSTSIFRNLAQKLVPSTSPDLASANSPSSQSISSSTSTLATSPPKNTTFNLDLSISSSQDSPKIYPIPSSNFDIEAITPDTSFSQDYPPIGIYQSDGGFTKQLRMHVITHSEISNSPKLVPTTSPSTTLIDPTITINSIDTIFSSILNQENIYDNCPTIDKSNTQSYSQRSQSQTSLSFENLNNDLSCIPQAVSSFTTISPSHDPLPNLNSPTLSSNSRLDDHLTPVSLDIKNDIYLTKSSTSSSSYDSNDTLAANNSGSLNHLLTDLDISRIYSNTCSNICSTLSPCSTATAQSSSAENPIINFLNNFSINPNTNEFINPALLNTKPKLNSSFQSEQNSSLNSAISATINSHFSNFSSSPSSSSLIDPSKKNSRLKLDKSIIPPSKSSPNFQAFSNNNYPDFTSDTKRKNLPTNSSHPNKNFKSSNYSSCDLSLINSTTSTIQSLSGAILHDSNQQLISNLDQQQQQHPKNEISLDPNSINQSTPKQQPSSSQGTVCFNCSTEKTPLWRRNSEGKPLCNACGLFFKLHGINRPLSLKKNTIKKRNRHINPSTKKPKFKPQPNSSKILPLKIISPSDRNFDYINTNAAAAAAAAAAAPDFANFGYWFKQL</sequence>
<dbReference type="AlphaFoldDB" id="A0A1R1XP04"/>
<dbReference type="SMART" id="SM00401">
    <property type="entry name" value="ZnF_GATA"/>
    <property type="match status" value="1"/>
</dbReference>
<dbReference type="GO" id="GO:0000981">
    <property type="term" value="F:DNA-binding transcription factor activity, RNA polymerase II-specific"/>
    <property type="evidence" value="ECO:0007669"/>
    <property type="project" value="TreeGrafter"/>
</dbReference>
<dbReference type="PROSITE" id="PS50114">
    <property type="entry name" value="GATA_ZN_FINGER_2"/>
    <property type="match status" value="1"/>
</dbReference>
<comment type="subcellular location">
    <subcellularLocation>
        <location evidence="1">Nucleus</location>
    </subcellularLocation>
</comment>
<feature type="compositionally biased region" description="Low complexity" evidence="7">
    <location>
        <begin position="537"/>
        <end position="546"/>
    </location>
</feature>
<gene>
    <name evidence="9" type="ORF">AYI69_g7878</name>
</gene>
<accession>A0A1R1XP04</accession>
<dbReference type="PRINTS" id="PR00619">
    <property type="entry name" value="GATAZNFINGER"/>
</dbReference>
<dbReference type="InterPro" id="IPR013088">
    <property type="entry name" value="Znf_NHR/GATA"/>
</dbReference>
<dbReference type="PANTHER" id="PTHR10071:SF281">
    <property type="entry name" value="BOX A-BINDING FACTOR-RELATED"/>
    <property type="match status" value="1"/>
</dbReference>
<feature type="region of interest" description="Disordered" evidence="7">
    <location>
        <begin position="173"/>
        <end position="201"/>
    </location>
</feature>
<feature type="compositionally biased region" description="Polar residues" evidence="7">
    <location>
        <begin position="568"/>
        <end position="579"/>
    </location>
</feature>
<dbReference type="Pfam" id="PF00320">
    <property type="entry name" value="GATA"/>
    <property type="match status" value="1"/>
</dbReference>
<name>A0A1R1XP04_9FUNG</name>
<dbReference type="GO" id="GO:0000122">
    <property type="term" value="P:negative regulation of transcription by RNA polymerase II"/>
    <property type="evidence" value="ECO:0007669"/>
    <property type="project" value="TreeGrafter"/>
</dbReference>
<evidence type="ECO:0000256" key="6">
    <source>
        <dbReference type="PROSITE-ProRule" id="PRU00094"/>
    </source>
</evidence>
<feature type="region of interest" description="Disordered" evidence="7">
    <location>
        <begin position="619"/>
        <end position="652"/>
    </location>
</feature>
<keyword evidence="5" id="KW-0539">Nucleus</keyword>
<feature type="compositionally biased region" description="Low complexity" evidence="7">
    <location>
        <begin position="639"/>
        <end position="650"/>
    </location>
</feature>
<dbReference type="OrthoDB" id="515401at2759"/>
<dbReference type="EMBL" id="LSSM01003940">
    <property type="protein sequence ID" value="OMJ16305.1"/>
    <property type="molecule type" value="Genomic_DNA"/>
</dbReference>
<evidence type="ECO:0000256" key="7">
    <source>
        <dbReference type="SAM" id="MobiDB-lite"/>
    </source>
</evidence>
<feature type="compositionally biased region" description="Polar residues" evidence="7">
    <location>
        <begin position="547"/>
        <end position="560"/>
    </location>
</feature>
<keyword evidence="2" id="KW-0479">Metal-binding</keyword>
<proteinExistence type="predicted"/>
<keyword evidence="10" id="KW-1185">Reference proteome</keyword>
<feature type="compositionally biased region" description="Low complexity" evidence="7">
    <location>
        <begin position="178"/>
        <end position="200"/>
    </location>
</feature>
<dbReference type="Proteomes" id="UP000187429">
    <property type="component" value="Unassembled WGS sequence"/>
</dbReference>
<evidence type="ECO:0000256" key="3">
    <source>
        <dbReference type="ARBA" id="ARBA00022771"/>
    </source>
</evidence>
<evidence type="ECO:0000313" key="10">
    <source>
        <dbReference type="Proteomes" id="UP000187429"/>
    </source>
</evidence>
<evidence type="ECO:0000256" key="1">
    <source>
        <dbReference type="ARBA" id="ARBA00004123"/>
    </source>
</evidence>
<dbReference type="GO" id="GO:0008270">
    <property type="term" value="F:zinc ion binding"/>
    <property type="evidence" value="ECO:0007669"/>
    <property type="project" value="UniProtKB-KW"/>
</dbReference>
<evidence type="ECO:0000256" key="5">
    <source>
        <dbReference type="ARBA" id="ARBA00023242"/>
    </source>
</evidence>
<keyword evidence="4" id="KW-0862">Zinc</keyword>
<feature type="region of interest" description="Disordered" evidence="7">
    <location>
        <begin position="701"/>
        <end position="721"/>
    </location>
</feature>
<keyword evidence="3 6" id="KW-0863">Zinc-finger</keyword>
<evidence type="ECO:0000259" key="8">
    <source>
        <dbReference type="PROSITE" id="PS50114"/>
    </source>
</evidence>
<feature type="domain" description="GATA-type" evidence="8">
    <location>
        <begin position="648"/>
        <end position="701"/>
    </location>
</feature>
<evidence type="ECO:0000256" key="4">
    <source>
        <dbReference type="ARBA" id="ARBA00022833"/>
    </source>
</evidence>
<evidence type="ECO:0000313" key="9">
    <source>
        <dbReference type="EMBL" id="OMJ16305.1"/>
    </source>
</evidence>